<dbReference type="InterPro" id="IPR013486">
    <property type="entry name" value="SpoIID/LytB"/>
</dbReference>
<dbReference type="Pfam" id="PF08486">
    <property type="entry name" value="SpoIID"/>
    <property type="match status" value="1"/>
</dbReference>
<reference evidence="3 4" key="1">
    <citation type="submission" date="2020-08" db="EMBL/GenBank/DDBJ databases">
        <title>Cohnella phylogeny.</title>
        <authorList>
            <person name="Dunlap C."/>
        </authorList>
    </citation>
    <scope>NUCLEOTIDE SEQUENCE [LARGE SCALE GENOMIC DNA]</scope>
    <source>
        <strain evidence="3 4">DSM 28246</strain>
    </source>
</reference>
<feature type="domain" description="SPOR" evidence="2">
    <location>
        <begin position="122"/>
        <end position="203"/>
    </location>
</feature>
<dbReference type="EMBL" id="JACJVP010000045">
    <property type="protein sequence ID" value="MBB6674265.1"/>
    <property type="molecule type" value="Genomic_DNA"/>
</dbReference>
<sequence length="698" mass="71511">MTLIHRRKRLAAAMLAALALTTASAPVYGAVSVPDQIRVALFLDLGTKYQATTPSVTLVSAGGLSMSWGAGGSFSAPGGTARFAVDGYRAVVLETSDQAAATNALKKIQASSKAGFITKLSKKGKTVYQVYEGGFATAALAKSALSKWTSAGVAGGAATLTPAFVGGPFAVEAGPYASLSEAAAAAEQIGNVGLDAFAAVKPAPGGVDYVVRIGQAADAGEQSSLLQEASAAGFSVSRPSPNDPYAVIRNDVTASASGAAVPLYAMPAGADGALLAAPAGDTAIQVVERSKRTYRGGMEISVLNNNLAVVNVVGLEQYLYAVVGTEVPATWPVEAQKAQAVAARSYALSMGNQYQVAQVVDSTYSQAYNGISAENPGSIAGVQATAGEVMTSGGKIINAVFSANAGGITADPVEIWGNATPYLASAAQSPDDGPQQGKPDWYRVALDTGEVGYIRSDMAADQGQKNAAGLKVLQVTASDVAIRKIPLVQNDVNPIARVSTGTTVVLLDKVPEYTNYSWIEGPYTGEQLLTTLNGKLGAGNKIQGPLQTLEVSESGASGRAIRLAANGNPVATTGDNLRSALGGIKSTLFQIEETGRFTVLGANGAKRELPVQSGPLQVLGANGSTRSFDAGNALVLSGNGQVRAVTSQPQFIISGKGYGHGLGMSQWGAKAMADQGYDYQTILKYYYKNVALEKDGNG</sequence>
<evidence type="ECO:0000259" key="2">
    <source>
        <dbReference type="PROSITE" id="PS51724"/>
    </source>
</evidence>
<dbReference type="PANTHER" id="PTHR30032:SF4">
    <property type="entry name" value="AMIDASE ENHANCER"/>
    <property type="match status" value="1"/>
</dbReference>
<dbReference type="InterPro" id="IPR007730">
    <property type="entry name" value="SPOR-like_dom"/>
</dbReference>
<proteinExistence type="predicted"/>
<gene>
    <name evidence="3" type="ORF">H7C19_26630</name>
</gene>
<keyword evidence="4" id="KW-1185">Reference proteome</keyword>
<dbReference type="PROSITE" id="PS51724">
    <property type="entry name" value="SPOR"/>
    <property type="match status" value="1"/>
</dbReference>
<comment type="caution">
    <text evidence="3">The sequence shown here is derived from an EMBL/GenBank/DDBJ whole genome shotgun (WGS) entry which is preliminary data.</text>
</comment>
<protein>
    <submittedName>
        <fullName evidence="3">SpoIID/LytB domain-containing protein</fullName>
    </submittedName>
</protein>
<dbReference type="GO" id="GO:0042834">
    <property type="term" value="F:peptidoglycan binding"/>
    <property type="evidence" value="ECO:0007669"/>
    <property type="project" value="InterPro"/>
</dbReference>
<dbReference type="InterPro" id="IPR013693">
    <property type="entry name" value="SpoIID/LytB_N"/>
</dbReference>
<dbReference type="InterPro" id="IPR051922">
    <property type="entry name" value="Bact_Sporulation_Assoc"/>
</dbReference>
<dbReference type="GO" id="GO:0030435">
    <property type="term" value="P:sporulation resulting in formation of a cellular spore"/>
    <property type="evidence" value="ECO:0007669"/>
    <property type="project" value="InterPro"/>
</dbReference>
<dbReference type="GO" id="GO:0030288">
    <property type="term" value="C:outer membrane-bounded periplasmic space"/>
    <property type="evidence" value="ECO:0007669"/>
    <property type="project" value="TreeGrafter"/>
</dbReference>
<feature type="chain" id="PRO_5031523761" evidence="1">
    <location>
        <begin position="26"/>
        <end position="698"/>
    </location>
</feature>
<dbReference type="AlphaFoldDB" id="A0A7X0RXN8"/>
<accession>A0A7X0RXN8</accession>
<dbReference type="Proteomes" id="UP000547209">
    <property type="component" value="Unassembled WGS sequence"/>
</dbReference>
<evidence type="ECO:0000313" key="3">
    <source>
        <dbReference type="EMBL" id="MBB6674265.1"/>
    </source>
</evidence>
<dbReference type="PANTHER" id="PTHR30032">
    <property type="entry name" value="N-ACETYLMURAMOYL-L-ALANINE AMIDASE-RELATED"/>
    <property type="match status" value="1"/>
</dbReference>
<keyword evidence="1" id="KW-0732">Signal</keyword>
<evidence type="ECO:0000313" key="4">
    <source>
        <dbReference type="Proteomes" id="UP000547209"/>
    </source>
</evidence>
<dbReference type="RefSeq" id="WP_185672128.1">
    <property type="nucleotide sequence ID" value="NZ_JACJVP010000045.1"/>
</dbReference>
<name>A0A7X0RXN8_9BACL</name>
<dbReference type="Pfam" id="PF05036">
    <property type="entry name" value="SPOR"/>
    <property type="match status" value="1"/>
</dbReference>
<organism evidence="3 4">
    <name type="scientific">Cohnella nanjingensis</name>
    <dbReference type="NCBI Taxonomy" id="1387779"/>
    <lineage>
        <taxon>Bacteria</taxon>
        <taxon>Bacillati</taxon>
        <taxon>Bacillota</taxon>
        <taxon>Bacilli</taxon>
        <taxon>Bacillales</taxon>
        <taxon>Paenibacillaceae</taxon>
        <taxon>Cohnella</taxon>
    </lineage>
</organism>
<dbReference type="NCBIfam" id="TIGR02669">
    <property type="entry name" value="SpoIID_LytB"/>
    <property type="match status" value="1"/>
</dbReference>
<feature type="signal peptide" evidence="1">
    <location>
        <begin position="1"/>
        <end position="25"/>
    </location>
</feature>
<evidence type="ECO:0000256" key="1">
    <source>
        <dbReference type="SAM" id="SignalP"/>
    </source>
</evidence>